<dbReference type="GO" id="GO:0005953">
    <property type="term" value="C:CAAX-protein geranylgeranyltransferase complex"/>
    <property type="evidence" value="ECO:0007669"/>
    <property type="project" value="TreeGrafter"/>
</dbReference>
<protein>
    <submittedName>
        <fullName evidence="10">Geranylgeranyl transferase type-1 subunit beta</fullName>
        <ecNumber evidence="10">2.5.1.59</ecNumber>
    </submittedName>
</protein>
<evidence type="ECO:0000256" key="3">
    <source>
        <dbReference type="ARBA" id="ARBA00022602"/>
    </source>
</evidence>
<keyword evidence="3" id="KW-0637">Prenyltransferase</keyword>
<evidence type="ECO:0000313" key="10">
    <source>
        <dbReference type="EMBL" id="KAK3048322.1"/>
    </source>
</evidence>
<reference evidence="10" key="1">
    <citation type="submission" date="2023-04" db="EMBL/GenBank/DDBJ databases">
        <title>Black Yeasts Isolated from many extreme environments.</title>
        <authorList>
            <person name="Coleine C."/>
            <person name="Stajich J.E."/>
            <person name="Selbmann L."/>
        </authorList>
    </citation>
    <scope>NUCLEOTIDE SEQUENCE</scope>
    <source>
        <strain evidence="10">CCFEE 5312</strain>
    </source>
</reference>
<dbReference type="PANTHER" id="PTHR11774">
    <property type="entry name" value="GERANYLGERANYL TRANSFERASE TYPE BETA SUBUNIT"/>
    <property type="match status" value="1"/>
</dbReference>
<dbReference type="Proteomes" id="UP001271007">
    <property type="component" value="Unassembled WGS sequence"/>
</dbReference>
<dbReference type="EMBL" id="JAWDJX010000050">
    <property type="protein sequence ID" value="KAK3048322.1"/>
    <property type="molecule type" value="Genomic_DNA"/>
</dbReference>
<evidence type="ECO:0000256" key="1">
    <source>
        <dbReference type="ARBA" id="ARBA00001947"/>
    </source>
</evidence>
<evidence type="ECO:0000256" key="5">
    <source>
        <dbReference type="ARBA" id="ARBA00022723"/>
    </source>
</evidence>
<dbReference type="InterPro" id="IPR008930">
    <property type="entry name" value="Terpenoid_cyclase/PrenylTrfase"/>
</dbReference>
<keyword evidence="5" id="KW-0479">Metal-binding</keyword>
<evidence type="ECO:0000256" key="8">
    <source>
        <dbReference type="SAM" id="MobiDB-lite"/>
    </source>
</evidence>
<evidence type="ECO:0000256" key="6">
    <source>
        <dbReference type="ARBA" id="ARBA00022737"/>
    </source>
</evidence>
<comment type="similarity">
    <text evidence="2">Belongs to the protein prenyltransferase subunit beta family.</text>
</comment>
<keyword evidence="4 10" id="KW-0808">Transferase</keyword>
<dbReference type="PANTHER" id="PTHR11774:SF4">
    <property type="entry name" value="GERANYLGERANYL TRANSFERASE TYPE-1 SUBUNIT BETA"/>
    <property type="match status" value="1"/>
</dbReference>
<dbReference type="GO" id="GO:0004662">
    <property type="term" value="F:CAAX-protein geranylgeranyltransferase activity"/>
    <property type="evidence" value="ECO:0007669"/>
    <property type="project" value="UniProtKB-EC"/>
</dbReference>
<accession>A0AAJ0DDV6</accession>
<dbReference type="AlphaFoldDB" id="A0AAJ0DDV6"/>
<name>A0AAJ0DDV6_9PEZI</name>
<evidence type="ECO:0000256" key="4">
    <source>
        <dbReference type="ARBA" id="ARBA00022679"/>
    </source>
</evidence>
<keyword evidence="11" id="KW-1185">Reference proteome</keyword>
<dbReference type="SUPFAM" id="SSF48239">
    <property type="entry name" value="Terpenoid cyclases/Protein prenyltransferases"/>
    <property type="match status" value="1"/>
</dbReference>
<dbReference type="Pfam" id="PF00432">
    <property type="entry name" value="Prenyltrans"/>
    <property type="match status" value="1"/>
</dbReference>
<evidence type="ECO:0000259" key="9">
    <source>
        <dbReference type="Pfam" id="PF00432"/>
    </source>
</evidence>
<proteinExistence type="inferred from homology"/>
<evidence type="ECO:0000313" key="11">
    <source>
        <dbReference type="Proteomes" id="UP001271007"/>
    </source>
</evidence>
<sequence length="482" mass="52897">MAHVVEVAPAMSMPQLDKARHVKYWTRCVKTLLPHQYISLDSNRMYLGYFILAALDVLHALETVCSETERSDFANWIYRCQCPGGGFRMWRGTDFGELANDGNGKWDPANVPATYFALVTLLILGDDFKRIKRKQTLQWLRKMQRPDGSFGETLVEGQIEGGMDPRYGYCVAGIRYVLRGTMSGPLNLDGEEVQDIAVDTLVTRIRQAEAFDGGIADQPFNEPHAGYTFCALGALNFVGRLKKAELPPSVPSPQEGPSNPQEVVRWLVYRQTDSLDPDANNDSEFVGDSMSAKITDRELESILPSNAAPPGHNDAIESAKVTDRELENILPTHAPSPGHNEAPKQGVEPSGHDGTGSHGATTGFDWHCAGMNGRTNKIADTCYAWWSGASLHILGQPTLYDREAVQKYLLGKTQHGILGGFGKFPGDLPDLYHSYLGLTALSIAGSTEVKKVDAGMCISEDAKARLKNVWKSWGIDSPQDGP</sequence>
<evidence type="ECO:0000256" key="2">
    <source>
        <dbReference type="ARBA" id="ARBA00010497"/>
    </source>
</evidence>
<dbReference type="InterPro" id="IPR045089">
    <property type="entry name" value="PGGT1B-like"/>
</dbReference>
<comment type="cofactor">
    <cofactor evidence="1">
        <name>Zn(2+)</name>
        <dbReference type="ChEBI" id="CHEBI:29105"/>
    </cofactor>
</comment>
<evidence type="ECO:0000256" key="7">
    <source>
        <dbReference type="ARBA" id="ARBA00022833"/>
    </source>
</evidence>
<dbReference type="Gene3D" id="1.50.10.20">
    <property type="match status" value="2"/>
</dbReference>
<dbReference type="EC" id="2.5.1.59" evidence="10"/>
<organism evidence="10 11">
    <name type="scientific">Extremus antarcticus</name>
    <dbReference type="NCBI Taxonomy" id="702011"/>
    <lineage>
        <taxon>Eukaryota</taxon>
        <taxon>Fungi</taxon>
        <taxon>Dikarya</taxon>
        <taxon>Ascomycota</taxon>
        <taxon>Pezizomycotina</taxon>
        <taxon>Dothideomycetes</taxon>
        <taxon>Dothideomycetidae</taxon>
        <taxon>Mycosphaerellales</taxon>
        <taxon>Extremaceae</taxon>
        <taxon>Extremus</taxon>
    </lineage>
</organism>
<keyword evidence="6" id="KW-0677">Repeat</keyword>
<comment type="caution">
    <text evidence="10">The sequence shown here is derived from an EMBL/GenBank/DDBJ whole genome shotgun (WGS) entry which is preliminary data.</text>
</comment>
<dbReference type="InterPro" id="IPR001330">
    <property type="entry name" value="Prenyltrans"/>
</dbReference>
<dbReference type="GO" id="GO:0046872">
    <property type="term" value="F:metal ion binding"/>
    <property type="evidence" value="ECO:0007669"/>
    <property type="project" value="UniProtKB-KW"/>
</dbReference>
<gene>
    <name evidence="10" type="primary">CDC43</name>
    <name evidence="10" type="ORF">LTR09_010315</name>
</gene>
<keyword evidence="7" id="KW-0862">Zinc</keyword>
<feature type="region of interest" description="Disordered" evidence="8">
    <location>
        <begin position="330"/>
        <end position="359"/>
    </location>
</feature>
<feature type="domain" description="Prenyltransferase alpha-alpha toroid" evidence="9">
    <location>
        <begin position="16"/>
        <end position="458"/>
    </location>
</feature>